<protein>
    <recommendedName>
        <fullName evidence="5">SHSP domain-containing protein</fullName>
    </recommendedName>
</protein>
<dbReference type="InterPro" id="IPR008978">
    <property type="entry name" value="HSP20-like_chaperone"/>
</dbReference>
<dbReference type="InParanoid" id="F0ZNJ6"/>
<evidence type="ECO:0000256" key="3">
    <source>
        <dbReference type="RuleBase" id="RU003616"/>
    </source>
</evidence>
<reference evidence="7" key="1">
    <citation type="journal article" date="2011" name="Genome Biol.">
        <title>Comparative genomics of the social amoebae Dictyostelium discoideum and Dictyostelium purpureum.</title>
        <authorList>
            <consortium name="US DOE Joint Genome Institute (JGI-PGF)"/>
            <person name="Sucgang R."/>
            <person name="Kuo A."/>
            <person name="Tian X."/>
            <person name="Salerno W."/>
            <person name="Parikh A."/>
            <person name="Feasley C.L."/>
            <person name="Dalin E."/>
            <person name="Tu H."/>
            <person name="Huang E."/>
            <person name="Barry K."/>
            <person name="Lindquist E."/>
            <person name="Shapiro H."/>
            <person name="Bruce D."/>
            <person name="Schmutz J."/>
            <person name="Salamov A."/>
            <person name="Fey P."/>
            <person name="Gaudet P."/>
            <person name="Anjard C."/>
            <person name="Babu M.M."/>
            <person name="Basu S."/>
            <person name="Bushmanova Y."/>
            <person name="van der Wel H."/>
            <person name="Katoh-Kurasawa M."/>
            <person name="Dinh C."/>
            <person name="Coutinho P.M."/>
            <person name="Saito T."/>
            <person name="Elias M."/>
            <person name="Schaap P."/>
            <person name="Kay R.R."/>
            <person name="Henrissat B."/>
            <person name="Eichinger L."/>
            <person name="Rivero F."/>
            <person name="Putnam N.H."/>
            <person name="West C.M."/>
            <person name="Loomis W.F."/>
            <person name="Chisholm R.L."/>
            <person name="Shaulsky G."/>
            <person name="Strassmann J.E."/>
            <person name="Queller D.C."/>
            <person name="Kuspa A."/>
            <person name="Grigoriev I.V."/>
        </authorList>
    </citation>
    <scope>NUCLEOTIDE SEQUENCE [LARGE SCALE GENOMIC DNA]</scope>
    <source>
        <strain evidence="7">QSDP1</strain>
    </source>
</reference>
<feature type="region of interest" description="Disordered" evidence="4">
    <location>
        <begin position="90"/>
        <end position="130"/>
    </location>
</feature>
<dbReference type="Gene3D" id="2.60.40.790">
    <property type="match status" value="1"/>
</dbReference>
<dbReference type="Proteomes" id="UP000001064">
    <property type="component" value="Unassembled WGS sequence"/>
</dbReference>
<sequence>MSSMEFNPPKDMKRLQKKMNIFEGSTHMHRINIFRPNVNIKDNTNSITITFELPGINKDHVSVEVTKDNSLVISGEKKSRLSFDSISSLSSTQQSTNTNNNTNSANDSSSTSSTPTIPSNNNNSNNNNTTTTTIRKFIRSFKLPNGTDPSKIKASMDDGLLVIEVPKSSIETDKVKIPILSRL</sequence>
<feature type="domain" description="SHSP" evidence="5">
    <location>
        <begin position="29"/>
        <end position="182"/>
    </location>
</feature>
<dbReference type="InterPro" id="IPR002068">
    <property type="entry name" value="A-crystallin/Hsp20_dom"/>
</dbReference>
<organism evidence="6 7">
    <name type="scientific">Dictyostelium purpureum</name>
    <name type="common">Slime mold</name>
    <dbReference type="NCBI Taxonomy" id="5786"/>
    <lineage>
        <taxon>Eukaryota</taxon>
        <taxon>Amoebozoa</taxon>
        <taxon>Evosea</taxon>
        <taxon>Eumycetozoa</taxon>
        <taxon>Dictyostelia</taxon>
        <taxon>Dictyosteliales</taxon>
        <taxon>Dictyosteliaceae</taxon>
        <taxon>Dictyostelium</taxon>
    </lineage>
</organism>
<dbReference type="OrthoDB" id="1431247at2759"/>
<proteinExistence type="inferred from homology"/>
<dbReference type="EMBL" id="GL871095">
    <property type="protein sequence ID" value="EGC34497.1"/>
    <property type="molecule type" value="Genomic_DNA"/>
</dbReference>
<comment type="similarity">
    <text evidence="2 3">Belongs to the small heat shock protein (HSP20) family.</text>
</comment>
<dbReference type="OMA" id="DICETPQ"/>
<dbReference type="eggNOG" id="ENOG502RI2P">
    <property type="taxonomic scope" value="Eukaryota"/>
</dbReference>
<dbReference type="SUPFAM" id="SSF49764">
    <property type="entry name" value="HSP20-like chaperones"/>
    <property type="match status" value="1"/>
</dbReference>
<dbReference type="CDD" id="cd06464">
    <property type="entry name" value="ACD_sHsps-like"/>
    <property type="match status" value="1"/>
</dbReference>
<name>F0ZNJ6_DICPU</name>
<evidence type="ECO:0000256" key="4">
    <source>
        <dbReference type="SAM" id="MobiDB-lite"/>
    </source>
</evidence>
<accession>F0ZNJ6</accession>
<dbReference type="InterPro" id="IPR031107">
    <property type="entry name" value="Small_HSP"/>
</dbReference>
<dbReference type="AlphaFoldDB" id="F0ZNJ6"/>
<dbReference type="STRING" id="5786.F0ZNJ6"/>
<dbReference type="RefSeq" id="XP_003288986.1">
    <property type="nucleotide sequence ID" value="XM_003288938.1"/>
</dbReference>
<keyword evidence="1" id="KW-0346">Stress response</keyword>
<evidence type="ECO:0000313" key="6">
    <source>
        <dbReference type="EMBL" id="EGC34497.1"/>
    </source>
</evidence>
<dbReference type="GO" id="GO:0051082">
    <property type="term" value="F:unfolded protein binding"/>
    <property type="evidence" value="ECO:0000318"/>
    <property type="project" value="GO_Central"/>
</dbReference>
<dbReference type="PANTHER" id="PTHR11527">
    <property type="entry name" value="HEAT-SHOCK PROTEIN 20 FAMILY MEMBER"/>
    <property type="match status" value="1"/>
</dbReference>
<dbReference type="GO" id="GO:0009408">
    <property type="term" value="P:response to heat"/>
    <property type="evidence" value="ECO:0000318"/>
    <property type="project" value="GO_Central"/>
</dbReference>
<dbReference type="KEGG" id="dpp:DICPUDRAFT_79753"/>
<evidence type="ECO:0000313" key="7">
    <source>
        <dbReference type="Proteomes" id="UP000001064"/>
    </source>
</evidence>
<dbReference type="GeneID" id="10499735"/>
<evidence type="ECO:0000259" key="5">
    <source>
        <dbReference type="PROSITE" id="PS01031"/>
    </source>
</evidence>
<evidence type="ECO:0000256" key="1">
    <source>
        <dbReference type="ARBA" id="ARBA00023016"/>
    </source>
</evidence>
<dbReference type="VEuPathDB" id="AmoebaDB:DICPUDRAFT_79753"/>
<dbReference type="GO" id="GO:0042542">
    <property type="term" value="P:response to hydrogen peroxide"/>
    <property type="evidence" value="ECO:0000318"/>
    <property type="project" value="GO_Central"/>
</dbReference>
<dbReference type="GO" id="GO:0009651">
    <property type="term" value="P:response to salt stress"/>
    <property type="evidence" value="ECO:0000318"/>
    <property type="project" value="GO_Central"/>
</dbReference>
<evidence type="ECO:0000256" key="2">
    <source>
        <dbReference type="PROSITE-ProRule" id="PRU00285"/>
    </source>
</evidence>
<dbReference type="GO" id="GO:0051259">
    <property type="term" value="P:protein complex oligomerization"/>
    <property type="evidence" value="ECO:0000318"/>
    <property type="project" value="GO_Central"/>
</dbReference>
<dbReference type="GO" id="GO:0006457">
    <property type="term" value="P:protein folding"/>
    <property type="evidence" value="ECO:0000318"/>
    <property type="project" value="GO_Central"/>
</dbReference>
<gene>
    <name evidence="6" type="ORF">DICPUDRAFT_79753</name>
</gene>
<dbReference type="PROSITE" id="PS01031">
    <property type="entry name" value="SHSP"/>
    <property type="match status" value="1"/>
</dbReference>
<dbReference type="Pfam" id="PF00011">
    <property type="entry name" value="HSP20"/>
    <property type="match status" value="1"/>
</dbReference>
<keyword evidence="7" id="KW-1185">Reference proteome</keyword>